<dbReference type="Proteomes" id="UP000019478">
    <property type="component" value="Unassembled WGS sequence"/>
</dbReference>
<dbReference type="PROSITE" id="PS50048">
    <property type="entry name" value="ZN2_CY6_FUNGAL_2"/>
    <property type="match status" value="1"/>
</dbReference>
<proteinExistence type="predicted"/>
<evidence type="ECO:0000256" key="4">
    <source>
        <dbReference type="ARBA" id="ARBA00023242"/>
    </source>
</evidence>
<keyword evidence="8" id="KW-1185">Reference proteome</keyword>
<sequence>MPPRDTSSWQRVRPELIPRAPKPLETHDRTPALGSGGLPQAMSRSLRRRPRRDRASTACETCRIKKVKCNEGRPVCAFCQKHGIRCVYSQSTTVRPASTPTASLLLERIAALENRVDSLASQRTCPVSTTGSPHDPDPSFYSALSSSTTATSLGVLPQEPLSTPFTLEAASAEDHHSIVPPDNGLVGIETFSYGVADHRGRSSVEPESGHVGEGDIDPAAIHALVDQFLDLVCPLFPIICDVVLCEITSTVAANGFTDDLPSCMTLLVMSLAKAYATPHITVEDLAIFVKAVQLLSVLPLQLTLEFAQSQVLCALFLLKRHQLLDCWHWLHDGCNTLYAMIKQDEARKMSRPPDEKNTILRMYWICFNLDRDVTSELEILPRSHLGELENHLPLPIGCDESSLSHLQKHARIIYMFFLAETSLKAILARIMSMSASCEAKFPQETRAAMLATSPIVLELKNQLVIWEHNLPLSLGWSCDPVRDASAGSALATRLRLVYWLARFHLARPLVVHMMDNLGSQFSLEVWTALTAGLSAGYTLLRVLWWEEKHIDTITVMGKR</sequence>
<organism evidence="7 8">
    <name type="scientific">Capronia epimyces CBS 606.96</name>
    <dbReference type="NCBI Taxonomy" id="1182542"/>
    <lineage>
        <taxon>Eukaryota</taxon>
        <taxon>Fungi</taxon>
        <taxon>Dikarya</taxon>
        <taxon>Ascomycota</taxon>
        <taxon>Pezizomycotina</taxon>
        <taxon>Eurotiomycetes</taxon>
        <taxon>Chaetothyriomycetidae</taxon>
        <taxon>Chaetothyriales</taxon>
        <taxon>Herpotrichiellaceae</taxon>
        <taxon>Capronia</taxon>
    </lineage>
</organism>
<dbReference type="eggNOG" id="ENOG502RT4E">
    <property type="taxonomic scope" value="Eukaryota"/>
</dbReference>
<feature type="region of interest" description="Disordered" evidence="5">
    <location>
        <begin position="123"/>
        <end position="143"/>
    </location>
</feature>
<evidence type="ECO:0000313" key="8">
    <source>
        <dbReference type="Proteomes" id="UP000019478"/>
    </source>
</evidence>
<evidence type="ECO:0000256" key="2">
    <source>
        <dbReference type="ARBA" id="ARBA00023125"/>
    </source>
</evidence>
<dbReference type="InterPro" id="IPR053181">
    <property type="entry name" value="EcdB-like_regulator"/>
</dbReference>
<name>W9YKR7_9EURO</name>
<evidence type="ECO:0000256" key="5">
    <source>
        <dbReference type="SAM" id="MobiDB-lite"/>
    </source>
</evidence>
<dbReference type="STRING" id="1182542.W9YKR7"/>
<comment type="caution">
    <text evidence="7">The sequence shown here is derived from an EMBL/GenBank/DDBJ whole genome shotgun (WGS) entry which is preliminary data.</text>
</comment>
<dbReference type="SMART" id="SM00066">
    <property type="entry name" value="GAL4"/>
    <property type="match status" value="1"/>
</dbReference>
<evidence type="ECO:0000313" key="7">
    <source>
        <dbReference type="EMBL" id="EXJ93163.1"/>
    </source>
</evidence>
<dbReference type="GeneID" id="19165853"/>
<evidence type="ECO:0000256" key="3">
    <source>
        <dbReference type="ARBA" id="ARBA00023163"/>
    </source>
</evidence>
<gene>
    <name evidence="7" type="ORF">A1O3_01720</name>
</gene>
<dbReference type="Pfam" id="PF00172">
    <property type="entry name" value="Zn_clus"/>
    <property type="match status" value="1"/>
</dbReference>
<evidence type="ECO:0000259" key="6">
    <source>
        <dbReference type="PROSITE" id="PS50048"/>
    </source>
</evidence>
<dbReference type="PROSITE" id="PS00463">
    <property type="entry name" value="ZN2_CY6_FUNGAL_1"/>
    <property type="match status" value="1"/>
</dbReference>
<feature type="compositionally biased region" description="Basic and acidic residues" evidence="5">
    <location>
        <begin position="12"/>
        <end position="30"/>
    </location>
</feature>
<feature type="compositionally biased region" description="Polar residues" evidence="5">
    <location>
        <begin position="1"/>
        <end position="10"/>
    </location>
</feature>
<keyword evidence="4" id="KW-0539">Nucleus</keyword>
<accession>W9YKR7</accession>
<dbReference type="CDD" id="cd12148">
    <property type="entry name" value="fungal_TF_MHR"/>
    <property type="match status" value="1"/>
</dbReference>
<dbReference type="GO" id="GO:0008270">
    <property type="term" value="F:zinc ion binding"/>
    <property type="evidence" value="ECO:0007669"/>
    <property type="project" value="InterPro"/>
</dbReference>
<dbReference type="PANTHER" id="PTHR47785">
    <property type="entry name" value="ZN(II)2CYS6 TRANSCRIPTION FACTOR (EUROFUNG)-RELATED-RELATED"/>
    <property type="match status" value="1"/>
</dbReference>
<dbReference type="EMBL" id="AMGY01000001">
    <property type="protein sequence ID" value="EXJ93163.1"/>
    <property type="molecule type" value="Genomic_DNA"/>
</dbReference>
<feature type="compositionally biased region" description="Polar residues" evidence="5">
    <location>
        <begin position="123"/>
        <end position="132"/>
    </location>
</feature>
<dbReference type="InterPro" id="IPR001138">
    <property type="entry name" value="Zn2Cys6_DnaBD"/>
</dbReference>
<keyword evidence="2" id="KW-0238">DNA-binding</keyword>
<keyword evidence="3" id="KW-0804">Transcription</keyword>
<dbReference type="InterPro" id="IPR036864">
    <property type="entry name" value="Zn2-C6_fun-type_DNA-bd_sf"/>
</dbReference>
<feature type="region of interest" description="Disordered" evidence="5">
    <location>
        <begin position="1"/>
        <end position="57"/>
    </location>
</feature>
<dbReference type="AlphaFoldDB" id="W9YKR7"/>
<evidence type="ECO:0000256" key="1">
    <source>
        <dbReference type="ARBA" id="ARBA00023015"/>
    </source>
</evidence>
<protein>
    <recommendedName>
        <fullName evidence="6">Zn(2)-C6 fungal-type domain-containing protein</fullName>
    </recommendedName>
</protein>
<dbReference type="OrthoDB" id="3532498at2759"/>
<dbReference type="CDD" id="cd00067">
    <property type="entry name" value="GAL4"/>
    <property type="match status" value="1"/>
</dbReference>
<feature type="domain" description="Zn(2)-C6 fungal-type" evidence="6">
    <location>
        <begin position="58"/>
        <end position="88"/>
    </location>
</feature>
<dbReference type="Gene3D" id="4.10.240.10">
    <property type="entry name" value="Zn(2)-C6 fungal-type DNA-binding domain"/>
    <property type="match status" value="1"/>
</dbReference>
<keyword evidence="1" id="KW-0805">Transcription regulation</keyword>
<dbReference type="RefSeq" id="XP_007730053.1">
    <property type="nucleotide sequence ID" value="XM_007731863.1"/>
</dbReference>
<dbReference type="GO" id="GO:0003677">
    <property type="term" value="F:DNA binding"/>
    <property type="evidence" value="ECO:0007669"/>
    <property type="project" value="UniProtKB-KW"/>
</dbReference>
<dbReference type="SUPFAM" id="SSF57701">
    <property type="entry name" value="Zn2/Cys6 DNA-binding domain"/>
    <property type="match status" value="1"/>
</dbReference>
<dbReference type="HOGENOM" id="CLU_035732_0_0_1"/>
<dbReference type="GO" id="GO:0000981">
    <property type="term" value="F:DNA-binding transcription factor activity, RNA polymerase II-specific"/>
    <property type="evidence" value="ECO:0007669"/>
    <property type="project" value="InterPro"/>
</dbReference>
<reference evidence="7 8" key="1">
    <citation type="submission" date="2013-03" db="EMBL/GenBank/DDBJ databases">
        <title>The Genome Sequence of Capronia epimyces CBS 606.96.</title>
        <authorList>
            <consortium name="The Broad Institute Genomics Platform"/>
            <person name="Cuomo C."/>
            <person name="de Hoog S."/>
            <person name="Gorbushina A."/>
            <person name="Walker B."/>
            <person name="Young S.K."/>
            <person name="Zeng Q."/>
            <person name="Gargeya S."/>
            <person name="Fitzgerald M."/>
            <person name="Haas B."/>
            <person name="Abouelleil A."/>
            <person name="Allen A.W."/>
            <person name="Alvarado L."/>
            <person name="Arachchi H.M."/>
            <person name="Berlin A.M."/>
            <person name="Chapman S.B."/>
            <person name="Gainer-Dewar J."/>
            <person name="Goldberg J."/>
            <person name="Griggs A."/>
            <person name="Gujja S."/>
            <person name="Hansen M."/>
            <person name="Howarth C."/>
            <person name="Imamovic A."/>
            <person name="Ireland A."/>
            <person name="Larimer J."/>
            <person name="McCowan C."/>
            <person name="Murphy C."/>
            <person name="Pearson M."/>
            <person name="Poon T.W."/>
            <person name="Priest M."/>
            <person name="Roberts A."/>
            <person name="Saif S."/>
            <person name="Shea T."/>
            <person name="Sisk P."/>
            <person name="Sykes S."/>
            <person name="Wortman J."/>
            <person name="Nusbaum C."/>
            <person name="Birren B."/>
        </authorList>
    </citation>
    <scope>NUCLEOTIDE SEQUENCE [LARGE SCALE GENOMIC DNA]</scope>
    <source>
        <strain evidence="7 8">CBS 606.96</strain>
    </source>
</reference>